<gene>
    <name evidence="7" type="ORF">METZ01_LOCUS498957</name>
</gene>
<accession>A0A383DPA6</accession>
<keyword evidence="5" id="KW-0238">DNA-binding</keyword>
<reference evidence="7" key="1">
    <citation type="submission" date="2018-05" db="EMBL/GenBank/DDBJ databases">
        <authorList>
            <person name="Lanie J.A."/>
            <person name="Ng W.-L."/>
            <person name="Kazmierczak K.M."/>
            <person name="Andrzejewski T.M."/>
            <person name="Davidsen T.M."/>
            <person name="Wayne K.J."/>
            <person name="Tettelin H."/>
            <person name="Glass J.I."/>
            <person name="Rusch D."/>
            <person name="Podicherti R."/>
            <person name="Tsui H.-C.T."/>
            <person name="Winkler M.E."/>
        </authorList>
    </citation>
    <scope>NUCLEOTIDE SEQUENCE</scope>
</reference>
<evidence type="ECO:0000256" key="4">
    <source>
        <dbReference type="ARBA" id="ARBA00023015"/>
    </source>
</evidence>
<dbReference type="GO" id="GO:1900376">
    <property type="term" value="P:regulation of secondary metabolite biosynthetic process"/>
    <property type="evidence" value="ECO:0007669"/>
    <property type="project" value="TreeGrafter"/>
</dbReference>
<keyword evidence="6" id="KW-0804">Transcription</keyword>
<dbReference type="EMBL" id="UINC01218885">
    <property type="protein sequence ID" value="SVE46103.1"/>
    <property type="molecule type" value="Genomic_DNA"/>
</dbReference>
<dbReference type="PANTHER" id="PTHR33202">
    <property type="entry name" value="ZINC UPTAKE REGULATION PROTEIN"/>
    <property type="match status" value="1"/>
</dbReference>
<evidence type="ECO:0008006" key="8">
    <source>
        <dbReference type="Google" id="ProtNLM"/>
    </source>
</evidence>
<feature type="non-terminal residue" evidence="7">
    <location>
        <position position="1"/>
    </location>
</feature>
<dbReference type="GO" id="GO:0008270">
    <property type="term" value="F:zinc ion binding"/>
    <property type="evidence" value="ECO:0007669"/>
    <property type="project" value="TreeGrafter"/>
</dbReference>
<evidence type="ECO:0000256" key="6">
    <source>
        <dbReference type="ARBA" id="ARBA00023163"/>
    </source>
</evidence>
<dbReference type="GO" id="GO:0045892">
    <property type="term" value="P:negative regulation of DNA-templated transcription"/>
    <property type="evidence" value="ECO:0007669"/>
    <property type="project" value="TreeGrafter"/>
</dbReference>
<dbReference type="SUPFAM" id="SSF46785">
    <property type="entry name" value="Winged helix' DNA-binding domain"/>
    <property type="match status" value="1"/>
</dbReference>
<evidence type="ECO:0000256" key="1">
    <source>
        <dbReference type="ARBA" id="ARBA00007957"/>
    </source>
</evidence>
<proteinExistence type="inferred from homology"/>
<dbReference type="GO" id="GO:0000976">
    <property type="term" value="F:transcription cis-regulatory region binding"/>
    <property type="evidence" value="ECO:0007669"/>
    <property type="project" value="TreeGrafter"/>
</dbReference>
<evidence type="ECO:0000313" key="7">
    <source>
        <dbReference type="EMBL" id="SVE46103.1"/>
    </source>
</evidence>
<evidence type="ECO:0000256" key="2">
    <source>
        <dbReference type="ARBA" id="ARBA00022491"/>
    </source>
</evidence>
<sequence>RCVKAKGEVTEGVSFPHQILSVHQVAGTCETGQAETQCEGSPPECPARPGGTVSKCFLETNLRHTPHHLPSHHEPFIVSYAFTRAGQLTFVSGHHHHLCEDAVSTLRSAGLRVTEQRRAILRTLADADGPLAADEAHEALGPGICDLVTVYRSLESFEKAGAVQRGVRENGKKIYCLAHGTDHHHHLTCRRCGRTERIDVCVEADLEKLADTRGFSEVPHILEVYGTCSACREGR</sequence>
<dbReference type="Pfam" id="PF01475">
    <property type="entry name" value="FUR"/>
    <property type="match status" value="1"/>
</dbReference>
<comment type="similarity">
    <text evidence="1">Belongs to the Fur family.</text>
</comment>
<name>A0A383DPA6_9ZZZZ</name>
<keyword evidence="4" id="KW-0805">Transcription regulation</keyword>
<feature type="non-terminal residue" evidence="7">
    <location>
        <position position="235"/>
    </location>
</feature>
<dbReference type="GO" id="GO:0003700">
    <property type="term" value="F:DNA-binding transcription factor activity"/>
    <property type="evidence" value="ECO:0007669"/>
    <property type="project" value="InterPro"/>
</dbReference>
<dbReference type="Gene3D" id="1.10.10.10">
    <property type="entry name" value="Winged helix-like DNA-binding domain superfamily/Winged helix DNA-binding domain"/>
    <property type="match status" value="1"/>
</dbReference>
<dbReference type="Gene3D" id="3.30.1490.190">
    <property type="match status" value="1"/>
</dbReference>
<dbReference type="PANTHER" id="PTHR33202:SF7">
    <property type="entry name" value="FERRIC UPTAKE REGULATION PROTEIN"/>
    <property type="match status" value="1"/>
</dbReference>
<protein>
    <recommendedName>
        <fullName evidence="8">Transcriptional repressor</fullName>
    </recommendedName>
</protein>
<keyword evidence="2" id="KW-0678">Repressor</keyword>
<dbReference type="AlphaFoldDB" id="A0A383DPA6"/>
<dbReference type="InterPro" id="IPR036390">
    <property type="entry name" value="WH_DNA-bd_sf"/>
</dbReference>
<dbReference type="InterPro" id="IPR036388">
    <property type="entry name" value="WH-like_DNA-bd_sf"/>
</dbReference>
<evidence type="ECO:0000256" key="3">
    <source>
        <dbReference type="ARBA" id="ARBA00022833"/>
    </source>
</evidence>
<keyword evidence="3" id="KW-0862">Zinc</keyword>
<dbReference type="InterPro" id="IPR002481">
    <property type="entry name" value="FUR"/>
</dbReference>
<dbReference type="InterPro" id="IPR043135">
    <property type="entry name" value="Fur_C"/>
</dbReference>
<evidence type="ECO:0000256" key="5">
    <source>
        <dbReference type="ARBA" id="ARBA00023125"/>
    </source>
</evidence>
<dbReference type="CDD" id="cd07153">
    <property type="entry name" value="Fur_like"/>
    <property type="match status" value="1"/>
</dbReference>
<organism evidence="7">
    <name type="scientific">marine metagenome</name>
    <dbReference type="NCBI Taxonomy" id="408172"/>
    <lineage>
        <taxon>unclassified sequences</taxon>
        <taxon>metagenomes</taxon>
        <taxon>ecological metagenomes</taxon>
    </lineage>
</organism>